<dbReference type="STRING" id="6573.A0A210Q5C3"/>
<dbReference type="PROSITE" id="PS51233">
    <property type="entry name" value="VWFD"/>
    <property type="match status" value="1"/>
</dbReference>
<evidence type="ECO:0000256" key="2">
    <source>
        <dbReference type="SAM" id="SignalP"/>
    </source>
</evidence>
<name>A0A210Q5C3_MIZYE</name>
<comment type="caution">
    <text evidence="4">The sequence shown here is derived from an EMBL/GenBank/DDBJ whole genome shotgun (WGS) entry which is preliminary data.</text>
</comment>
<feature type="domain" description="VWFD" evidence="3">
    <location>
        <begin position="401"/>
        <end position="585"/>
    </location>
</feature>
<dbReference type="Proteomes" id="UP000242188">
    <property type="component" value="Unassembled WGS sequence"/>
</dbReference>
<feature type="signal peptide" evidence="2">
    <location>
        <begin position="1"/>
        <end position="26"/>
    </location>
</feature>
<dbReference type="Pfam" id="PF26129">
    <property type="entry name" value="Vwde"/>
    <property type="match status" value="1"/>
</dbReference>
<feature type="region of interest" description="Disordered" evidence="1">
    <location>
        <begin position="1064"/>
        <end position="1100"/>
    </location>
</feature>
<evidence type="ECO:0000259" key="3">
    <source>
        <dbReference type="PROSITE" id="PS51233"/>
    </source>
</evidence>
<evidence type="ECO:0000313" key="5">
    <source>
        <dbReference type="Proteomes" id="UP000242188"/>
    </source>
</evidence>
<dbReference type="EMBL" id="NEDP02004986">
    <property type="protein sequence ID" value="OWF43889.1"/>
    <property type="molecule type" value="Genomic_DNA"/>
</dbReference>
<reference evidence="4 5" key="1">
    <citation type="journal article" date="2017" name="Nat. Ecol. Evol.">
        <title>Scallop genome provides insights into evolution of bilaterian karyotype and development.</title>
        <authorList>
            <person name="Wang S."/>
            <person name="Zhang J."/>
            <person name="Jiao W."/>
            <person name="Li J."/>
            <person name="Xun X."/>
            <person name="Sun Y."/>
            <person name="Guo X."/>
            <person name="Huan P."/>
            <person name="Dong B."/>
            <person name="Zhang L."/>
            <person name="Hu X."/>
            <person name="Sun X."/>
            <person name="Wang J."/>
            <person name="Zhao C."/>
            <person name="Wang Y."/>
            <person name="Wang D."/>
            <person name="Huang X."/>
            <person name="Wang R."/>
            <person name="Lv J."/>
            <person name="Li Y."/>
            <person name="Zhang Z."/>
            <person name="Liu B."/>
            <person name="Lu W."/>
            <person name="Hui Y."/>
            <person name="Liang J."/>
            <person name="Zhou Z."/>
            <person name="Hou R."/>
            <person name="Li X."/>
            <person name="Liu Y."/>
            <person name="Li H."/>
            <person name="Ning X."/>
            <person name="Lin Y."/>
            <person name="Zhao L."/>
            <person name="Xing Q."/>
            <person name="Dou J."/>
            <person name="Li Y."/>
            <person name="Mao J."/>
            <person name="Guo H."/>
            <person name="Dou H."/>
            <person name="Li T."/>
            <person name="Mu C."/>
            <person name="Jiang W."/>
            <person name="Fu Q."/>
            <person name="Fu X."/>
            <person name="Miao Y."/>
            <person name="Liu J."/>
            <person name="Yu Q."/>
            <person name="Li R."/>
            <person name="Liao H."/>
            <person name="Li X."/>
            <person name="Kong Y."/>
            <person name="Jiang Z."/>
            <person name="Chourrout D."/>
            <person name="Li R."/>
            <person name="Bao Z."/>
        </authorList>
    </citation>
    <scope>NUCLEOTIDE SEQUENCE [LARGE SCALE GENOMIC DNA]</scope>
    <source>
        <strain evidence="4 5">PY_sf001</strain>
    </source>
</reference>
<accession>A0A210Q5C3</accession>
<protein>
    <submittedName>
        <fullName evidence="4">von Willebrand factor D and EGF domain-containing protein</fullName>
    </submittedName>
</protein>
<feature type="chain" id="PRO_5012984719" evidence="2">
    <location>
        <begin position="27"/>
        <end position="1100"/>
    </location>
</feature>
<evidence type="ECO:0000256" key="1">
    <source>
        <dbReference type="SAM" id="MobiDB-lite"/>
    </source>
</evidence>
<proteinExistence type="predicted"/>
<dbReference type="InterPro" id="IPR058727">
    <property type="entry name" value="Helical_Vwde"/>
</dbReference>
<evidence type="ECO:0000313" key="4">
    <source>
        <dbReference type="EMBL" id="OWF43889.1"/>
    </source>
</evidence>
<keyword evidence="2" id="KW-0732">Signal</keyword>
<dbReference type="InterPro" id="IPR001846">
    <property type="entry name" value="VWF_type-D"/>
</dbReference>
<sequence>MAVCFILVTYMCILHVHLLGFTYAQADPCVEGQYVVIDDVRRRPIYNPGQLCDDRLSPGWYRFLLNGTDAEIPTACVESKSCGTFAPVWLRLPAKGLPLPGETTTGEGCANYEGCCAFSFPVVIRNCRDFFIYKLDWIYGCPVAYCAYTPMTTCSQGQIYIRHLHSCVDHIVEITKPVIRVRVKGSTISLNCSFHIPNDVIASTSPTFHVVWYKGERGLSSIIRKTFRTETSDTIRVGSDVYAGRSITCAVQPVSGTPSGEITSDPYFLGVKIQDGNVTLTEDGPAQNLTWVSRLPIVCNKRRRRRANSCGANLIFRLSSSGGSDYSTLLFSTCKIALRRIKRCPRNICALDQLQVVVARNLFNLEPEEYDISGDIYFHDGRLWEGTLSKTYITVYDLPSATCFAVSGVQILTFSSRKERIRRRGTYILFQSFDKNIEIHTRVRHCFGESGLCICGLVARYRDNVVVIDMCRQNTGNDNDDDEVDFRLLSYGGSGPIVSNMKVLEGRNNRLIHILLSSEARLRVDIHSGQMGVAVHVSGYYTGKVEGLCGPITSVDLSSTGPEVNRLPAPPSGTNSWRFAPGRSYFDRSPMPAENNQFDNMCDCSLATVGNPCPEVKPFLTSHPFIRFKDVTYDLWNKIIEPPDYRFAGDKDVTDISETTEIINEESASERCGEFVFASNIAEACTDFINEKMQFIIELCISMAMGQQESSWKPNILRLTESICESTLVSKPVDMETNMSRDSFINVTRCPVMADVYVIMATKEWSVFKRQAKQNETFESINDYYNYHSNYNNYHTNHNNYNSNYDNCHTNNYHSNYNNYHPNNYHTDNYHSNYNNYPSNHNNYHSNYNNYHTNHDNYNSNYDNCHTNNSHSNYNNYHSNHNNYHSNNYNYHSNHNNNTYNYHSNHNDHSNYNNYHSNNYHSDYNNYHSDNYNYHSDNYNYHSNNYNYHSNNYHSNNYNYHTNNYNYHSNNYNYHSNHNYNYHSNHNYNTYNHNYNTYNHNYNTYNYNYHSDHNYNTFNYNSNNNNNYHSNYNANNYHSNHNNYHPNNYNYHPNNYNNYHSDYNNYHSNNSNSNHHNDFSKNNYNLHSNHNNYSNIYRYH</sequence>
<keyword evidence="5" id="KW-1185">Reference proteome</keyword>
<organism evidence="4 5">
    <name type="scientific">Mizuhopecten yessoensis</name>
    <name type="common">Japanese scallop</name>
    <name type="synonym">Patinopecten yessoensis</name>
    <dbReference type="NCBI Taxonomy" id="6573"/>
    <lineage>
        <taxon>Eukaryota</taxon>
        <taxon>Metazoa</taxon>
        <taxon>Spiralia</taxon>
        <taxon>Lophotrochozoa</taxon>
        <taxon>Mollusca</taxon>
        <taxon>Bivalvia</taxon>
        <taxon>Autobranchia</taxon>
        <taxon>Pteriomorphia</taxon>
        <taxon>Pectinida</taxon>
        <taxon>Pectinoidea</taxon>
        <taxon>Pectinidae</taxon>
        <taxon>Mizuhopecten</taxon>
    </lineage>
</organism>
<dbReference type="OrthoDB" id="382013at2759"/>
<gene>
    <name evidence="4" type="ORF">KP79_PYT24630</name>
</gene>
<dbReference type="AlphaFoldDB" id="A0A210Q5C3"/>